<keyword evidence="3" id="KW-1185">Reference proteome</keyword>
<keyword evidence="1" id="KW-1133">Transmembrane helix</keyword>
<protein>
    <submittedName>
        <fullName evidence="2">Uncharacterized protein</fullName>
    </submittedName>
</protein>
<dbReference type="Proteomes" id="UP000023152">
    <property type="component" value="Unassembled WGS sequence"/>
</dbReference>
<keyword evidence="1" id="KW-0472">Membrane</keyword>
<dbReference type="EMBL" id="ASPP01019199">
    <property type="protein sequence ID" value="ETO15368.1"/>
    <property type="molecule type" value="Genomic_DNA"/>
</dbReference>
<proteinExistence type="predicted"/>
<gene>
    <name evidence="2" type="ORF">RFI_21996</name>
</gene>
<evidence type="ECO:0000256" key="1">
    <source>
        <dbReference type="SAM" id="Phobius"/>
    </source>
</evidence>
<comment type="caution">
    <text evidence="2">The sequence shown here is derived from an EMBL/GenBank/DDBJ whole genome shotgun (WGS) entry which is preliminary data.</text>
</comment>
<evidence type="ECO:0000313" key="3">
    <source>
        <dbReference type="Proteomes" id="UP000023152"/>
    </source>
</evidence>
<organism evidence="2 3">
    <name type="scientific">Reticulomyxa filosa</name>
    <dbReference type="NCBI Taxonomy" id="46433"/>
    <lineage>
        <taxon>Eukaryota</taxon>
        <taxon>Sar</taxon>
        <taxon>Rhizaria</taxon>
        <taxon>Retaria</taxon>
        <taxon>Foraminifera</taxon>
        <taxon>Monothalamids</taxon>
        <taxon>Reticulomyxidae</taxon>
        <taxon>Reticulomyxa</taxon>
    </lineage>
</organism>
<reference evidence="2 3" key="1">
    <citation type="journal article" date="2013" name="Curr. Biol.">
        <title>The Genome of the Foraminiferan Reticulomyxa filosa.</title>
        <authorList>
            <person name="Glockner G."/>
            <person name="Hulsmann N."/>
            <person name="Schleicher M."/>
            <person name="Noegel A.A."/>
            <person name="Eichinger L."/>
            <person name="Gallinger C."/>
            <person name="Pawlowski J."/>
            <person name="Sierra R."/>
            <person name="Euteneuer U."/>
            <person name="Pillet L."/>
            <person name="Moustafa A."/>
            <person name="Platzer M."/>
            <person name="Groth M."/>
            <person name="Szafranski K."/>
            <person name="Schliwa M."/>
        </authorList>
    </citation>
    <scope>NUCLEOTIDE SEQUENCE [LARGE SCALE GENOMIC DNA]</scope>
</reference>
<evidence type="ECO:0000313" key="2">
    <source>
        <dbReference type="EMBL" id="ETO15368.1"/>
    </source>
</evidence>
<name>X6MN29_RETFI</name>
<dbReference type="AlphaFoldDB" id="X6MN29"/>
<sequence length="127" mass="14845">MIEAMPYLKNEAIVKYFLQSEETTIAATDEKMESQSTWRFASAKKKWDASHMRPSFSQQYDNLREQFPDVAAATVPLDISLQYSMSKRAVKAIIQHLEEVEKVECYKAALLGIFLLDLFCYMYLFFY</sequence>
<accession>X6MN29</accession>
<keyword evidence="1" id="KW-0812">Transmembrane</keyword>
<feature type="transmembrane region" description="Helical" evidence="1">
    <location>
        <begin position="108"/>
        <end position="126"/>
    </location>
</feature>